<comment type="caution">
    <text evidence="1">The sequence shown here is derived from an EMBL/GenBank/DDBJ whole genome shotgun (WGS) entry which is preliminary data.</text>
</comment>
<reference evidence="2" key="1">
    <citation type="submission" date="2015-03" db="EMBL/GenBank/DDBJ databases">
        <title>Draft genome sequence of a novel methanotroph (Sn10-6) isolated from flooded ricefield rhizosphere in India.</title>
        <authorList>
            <person name="Pandit P.S."/>
            <person name="Pore S.D."/>
            <person name="Arora P."/>
            <person name="Kapse N.G."/>
            <person name="Dhakephalkar P.K."/>
            <person name="Rahalkar M.C."/>
        </authorList>
    </citation>
    <scope>NUCLEOTIDE SEQUENCE [LARGE SCALE GENOMIC DNA]</scope>
    <source>
        <strain evidence="2">Sn10-6</strain>
    </source>
</reference>
<keyword evidence="2" id="KW-1185">Reference proteome</keyword>
<evidence type="ECO:0000313" key="1">
    <source>
        <dbReference type="EMBL" id="KJV05925.1"/>
    </source>
</evidence>
<reference evidence="1 2" key="2">
    <citation type="journal article" date="2016" name="Microb. Ecol.">
        <title>Genome Characteristics of a Novel Type I Methanotroph (Sn10-6) Isolated from a Flooded Indian Rice Field.</title>
        <authorList>
            <person name="Rahalkar M.C."/>
            <person name="Pandit P.S."/>
            <person name="Dhakephalkar P.K."/>
            <person name="Pore S."/>
            <person name="Arora P."/>
            <person name="Kapse N."/>
        </authorList>
    </citation>
    <scope>NUCLEOTIDE SEQUENCE [LARGE SCALE GENOMIC DNA]</scope>
    <source>
        <strain evidence="1 2">Sn10-6</strain>
    </source>
</reference>
<accession>A0A0F3IGJ3</accession>
<proteinExistence type="predicted"/>
<dbReference type="RefSeq" id="WP_045779805.1">
    <property type="nucleotide sequence ID" value="NZ_LAJX01000153.1"/>
</dbReference>
<protein>
    <submittedName>
        <fullName evidence="1">Uncharacterized protein</fullName>
    </submittedName>
</protein>
<dbReference type="Proteomes" id="UP000033684">
    <property type="component" value="Unassembled WGS sequence"/>
</dbReference>
<sequence>MTTFYPDENGIAHVTWEPKPKDGIAGVEVNYEHGMTTVWMTLPERANTVELSERESEILAAIGRVKVSEVDEFIEYHDDGRWKAVHKSVLKEPHEFTAADIIRKKNVATLETGKNNDAEPCFIPEPKDPEPKQKWYVPARYFARKLVEADNRLKNNKKIVSY</sequence>
<evidence type="ECO:0000313" key="2">
    <source>
        <dbReference type="Proteomes" id="UP000033684"/>
    </source>
</evidence>
<dbReference type="AlphaFoldDB" id="A0A0F3IGJ3"/>
<dbReference type="EMBL" id="LAJX01000153">
    <property type="protein sequence ID" value="KJV05925.1"/>
    <property type="molecule type" value="Genomic_DNA"/>
</dbReference>
<gene>
    <name evidence="1" type="ORF">VZ94_14710</name>
</gene>
<organism evidence="1 2">
    <name type="scientific">Methylocucumis oryzae</name>
    <dbReference type="NCBI Taxonomy" id="1632867"/>
    <lineage>
        <taxon>Bacteria</taxon>
        <taxon>Pseudomonadati</taxon>
        <taxon>Pseudomonadota</taxon>
        <taxon>Gammaproteobacteria</taxon>
        <taxon>Methylococcales</taxon>
        <taxon>Methylococcaceae</taxon>
        <taxon>Methylocucumis</taxon>
    </lineage>
</organism>
<name>A0A0F3IGJ3_9GAMM</name>